<sequence>MVVSAPIVGSIPLHADLSFTEGMPSVTGPEHHVKVPAHRSGASAGSSMTTASQASLPTIRKKKKKKKKKKSSKV</sequence>
<reference evidence="3" key="1">
    <citation type="submission" date="2014-10" db="EMBL/GenBank/DDBJ databases">
        <authorList>
            <person name="King R."/>
        </authorList>
    </citation>
    <scope>NUCLEOTIDE SEQUENCE [LARGE SCALE GENOMIC DNA]</scope>
    <source>
        <strain evidence="3">A3/5</strain>
    </source>
</reference>
<keyword evidence="3" id="KW-1185">Reference proteome</keyword>
<dbReference type="AlphaFoldDB" id="A0A2L2SSW5"/>
<name>A0A2L2SSW5_9HYPO</name>
<evidence type="ECO:0000313" key="3">
    <source>
        <dbReference type="Proteomes" id="UP000245910"/>
    </source>
</evidence>
<proteinExistence type="predicted"/>
<protein>
    <submittedName>
        <fullName evidence="2">Uncharacterized protein</fullName>
    </submittedName>
</protein>
<feature type="region of interest" description="Disordered" evidence="1">
    <location>
        <begin position="22"/>
        <end position="74"/>
    </location>
</feature>
<evidence type="ECO:0000256" key="1">
    <source>
        <dbReference type="SAM" id="MobiDB-lite"/>
    </source>
</evidence>
<organism evidence="2 3">
    <name type="scientific">Fusarium venenatum</name>
    <dbReference type="NCBI Taxonomy" id="56646"/>
    <lineage>
        <taxon>Eukaryota</taxon>
        <taxon>Fungi</taxon>
        <taxon>Dikarya</taxon>
        <taxon>Ascomycota</taxon>
        <taxon>Pezizomycotina</taxon>
        <taxon>Sordariomycetes</taxon>
        <taxon>Hypocreomycetidae</taxon>
        <taxon>Hypocreales</taxon>
        <taxon>Nectriaceae</taxon>
        <taxon>Fusarium</taxon>
    </lineage>
</organism>
<accession>A0A2L2SSW5</accession>
<feature type="compositionally biased region" description="Basic residues" evidence="1">
    <location>
        <begin position="59"/>
        <end position="74"/>
    </location>
</feature>
<dbReference type="EMBL" id="LN649232">
    <property type="protein sequence ID" value="CEI40692.1"/>
    <property type="molecule type" value="Genomic_DNA"/>
</dbReference>
<dbReference type="Proteomes" id="UP000245910">
    <property type="component" value="Chromosome IIII"/>
</dbReference>
<feature type="compositionally biased region" description="Low complexity" evidence="1">
    <location>
        <begin position="40"/>
        <end position="55"/>
    </location>
</feature>
<evidence type="ECO:0000313" key="2">
    <source>
        <dbReference type="EMBL" id="CEI40692.1"/>
    </source>
</evidence>